<dbReference type="PANTHER" id="PTHR33325">
    <property type="entry name" value="ZINC FINGER, CCHC-TYPE-RELATED"/>
    <property type="match status" value="1"/>
</dbReference>
<evidence type="ECO:0000313" key="5">
    <source>
        <dbReference type="EMBL" id="AAT77830.1"/>
    </source>
</evidence>
<name>Q10IS2_ORYSJ</name>
<dbReference type="Proteomes" id="UP000000763">
    <property type="component" value="Chromosome 3"/>
</dbReference>
<feature type="domain" description="Integrase catalytic" evidence="4">
    <location>
        <begin position="528"/>
        <end position="652"/>
    </location>
</feature>
<dbReference type="SUPFAM" id="SSF57756">
    <property type="entry name" value="Retrovirus zinc finger-like domains"/>
    <property type="match status" value="1"/>
</dbReference>
<dbReference type="PANTHER" id="PTHR33325:SF11">
    <property type="entry name" value="COLD SHOCK DOMAIN-CONTAINING PROTEIN 4-LIKE"/>
    <property type="match status" value="1"/>
</dbReference>
<accession>Q10IS2</accession>
<evidence type="ECO:0000256" key="2">
    <source>
        <dbReference type="SAM" id="MobiDB-lite"/>
    </source>
</evidence>
<dbReference type="GO" id="GO:0015074">
    <property type="term" value="P:DNA integration"/>
    <property type="evidence" value="ECO:0007669"/>
    <property type="project" value="InterPro"/>
</dbReference>
<dbReference type="InterPro" id="IPR012337">
    <property type="entry name" value="RNaseH-like_sf"/>
</dbReference>
<evidence type="ECO:0000259" key="4">
    <source>
        <dbReference type="PROSITE" id="PS50994"/>
    </source>
</evidence>
<dbReference type="AlphaFoldDB" id="Q10IS2"/>
<dbReference type="EMBL" id="AC115688">
    <property type="protein sequence ID" value="AAT77830.1"/>
    <property type="molecule type" value="Genomic_DNA"/>
</dbReference>
<dbReference type="SUPFAM" id="SSF53098">
    <property type="entry name" value="Ribonuclease H-like"/>
    <property type="match status" value="1"/>
</dbReference>
<dbReference type="InterPro" id="IPR036875">
    <property type="entry name" value="Znf_CCHC_sf"/>
</dbReference>
<dbReference type="InterPro" id="IPR025724">
    <property type="entry name" value="GAG-pre-integrase_dom"/>
</dbReference>
<reference evidence="6" key="1">
    <citation type="journal article" date="2005" name="Nature">
        <title>The map-based sequence of the rice genome.</title>
        <authorList>
            <consortium name="International rice genome sequencing project (IRGSP)"/>
            <person name="Matsumoto T."/>
            <person name="Wu J."/>
            <person name="Kanamori H."/>
            <person name="Katayose Y."/>
            <person name="Fujisawa M."/>
            <person name="Namiki N."/>
            <person name="Mizuno H."/>
            <person name="Yamamoto K."/>
            <person name="Antonio B.A."/>
            <person name="Baba T."/>
            <person name="Sakata K."/>
            <person name="Nagamura Y."/>
            <person name="Aoki H."/>
            <person name="Arikawa K."/>
            <person name="Arita K."/>
            <person name="Bito T."/>
            <person name="Chiden Y."/>
            <person name="Fujitsuka N."/>
            <person name="Fukunaka R."/>
            <person name="Hamada M."/>
            <person name="Harada C."/>
            <person name="Hayashi A."/>
            <person name="Hijishita S."/>
            <person name="Honda M."/>
            <person name="Hosokawa S."/>
            <person name="Ichikawa Y."/>
            <person name="Idonuma A."/>
            <person name="Iijima M."/>
            <person name="Ikeda M."/>
            <person name="Ikeno M."/>
            <person name="Ito K."/>
            <person name="Ito S."/>
            <person name="Ito T."/>
            <person name="Ito Y."/>
            <person name="Ito Y."/>
            <person name="Iwabuchi A."/>
            <person name="Kamiya K."/>
            <person name="Karasawa W."/>
            <person name="Kurita K."/>
            <person name="Katagiri S."/>
            <person name="Kikuta A."/>
            <person name="Kobayashi H."/>
            <person name="Kobayashi N."/>
            <person name="Machita K."/>
            <person name="Maehara T."/>
            <person name="Masukawa M."/>
            <person name="Mizubayashi T."/>
            <person name="Mukai Y."/>
            <person name="Nagasaki H."/>
            <person name="Nagata Y."/>
            <person name="Naito S."/>
            <person name="Nakashima M."/>
            <person name="Nakama Y."/>
            <person name="Nakamichi Y."/>
            <person name="Nakamura M."/>
            <person name="Meguro A."/>
            <person name="Negishi M."/>
            <person name="Ohta I."/>
            <person name="Ohta T."/>
            <person name="Okamoto M."/>
            <person name="Ono N."/>
            <person name="Saji S."/>
            <person name="Sakaguchi M."/>
            <person name="Sakai K."/>
            <person name="Shibata M."/>
            <person name="Shimokawa T."/>
            <person name="Song J."/>
            <person name="Takazaki Y."/>
            <person name="Terasawa K."/>
            <person name="Tsugane M."/>
            <person name="Tsuji K."/>
            <person name="Ueda S."/>
            <person name="Waki K."/>
            <person name="Yamagata H."/>
            <person name="Yamamoto M."/>
            <person name="Yamamoto S."/>
            <person name="Yamane H."/>
            <person name="Yoshiki S."/>
            <person name="Yoshihara R."/>
            <person name="Yukawa K."/>
            <person name="Zhong H."/>
            <person name="Yano M."/>
            <person name="Yuan Q."/>
            <person name="Ouyang S."/>
            <person name="Liu J."/>
            <person name="Jones K.M."/>
            <person name="Gansberger K."/>
            <person name="Moffat K."/>
            <person name="Hill J."/>
            <person name="Bera J."/>
            <person name="Fadrosh D."/>
            <person name="Jin S."/>
            <person name="Johri S."/>
            <person name="Kim M."/>
            <person name="Overton L."/>
            <person name="Reardon M."/>
            <person name="Tsitrin T."/>
            <person name="Vuong H."/>
            <person name="Weaver B."/>
            <person name="Ciecko A."/>
            <person name="Tallon L."/>
            <person name="Jackson J."/>
            <person name="Pai G."/>
            <person name="Aken S.V."/>
            <person name="Utterback T."/>
            <person name="Reidmuller S."/>
            <person name="Feldblyum T."/>
            <person name="Hsiao J."/>
            <person name="Zismann V."/>
            <person name="Iobst S."/>
            <person name="de Vazeille A.R."/>
            <person name="Buell C.R."/>
            <person name="Ying K."/>
            <person name="Li Y."/>
            <person name="Lu T."/>
            <person name="Huang Y."/>
            <person name="Zhao Q."/>
            <person name="Feng Q."/>
            <person name="Zhang L."/>
            <person name="Zhu J."/>
            <person name="Weng Q."/>
            <person name="Mu J."/>
            <person name="Lu Y."/>
            <person name="Fan D."/>
            <person name="Liu Y."/>
            <person name="Guan J."/>
            <person name="Zhang Y."/>
            <person name="Yu S."/>
            <person name="Liu X."/>
            <person name="Zhang Y."/>
            <person name="Hong G."/>
            <person name="Han B."/>
            <person name="Choisne N."/>
            <person name="Demange N."/>
            <person name="Orjeda G."/>
            <person name="Samain S."/>
            <person name="Cattolico L."/>
            <person name="Pelletier E."/>
            <person name="Couloux A."/>
            <person name="Segurens B."/>
            <person name="Wincker P."/>
            <person name="D'Hont A."/>
            <person name="Scarpelli C."/>
            <person name="Weissenbach J."/>
            <person name="Salanoubat M."/>
            <person name="Quetier F."/>
            <person name="Yu Y."/>
            <person name="Kim H.R."/>
            <person name="Rambo T."/>
            <person name="Currie J."/>
            <person name="Collura K."/>
            <person name="Luo M."/>
            <person name="Yang T."/>
            <person name="Ammiraju J.S.S."/>
            <person name="Engler F."/>
            <person name="Soderlund C."/>
            <person name="Wing R.A."/>
            <person name="Palmer L.E."/>
            <person name="de la Bastide M."/>
            <person name="Spiegel L."/>
            <person name="Nascimento L."/>
            <person name="Zutavern T."/>
            <person name="O'Shaughnessy A."/>
            <person name="Dike S."/>
            <person name="Dedhia N."/>
            <person name="Preston R."/>
            <person name="Balija V."/>
            <person name="McCombie W.R."/>
            <person name="Chow T."/>
            <person name="Chen H."/>
            <person name="Chung M."/>
            <person name="Chen C."/>
            <person name="Shaw J."/>
            <person name="Wu H."/>
            <person name="Hsiao K."/>
            <person name="Chao Y."/>
            <person name="Chu M."/>
            <person name="Cheng C."/>
            <person name="Hour A."/>
            <person name="Lee P."/>
            <person name="Lin S."/>
            <person name="Lin Y."/>
            <person name="Liou J."/>
            <person name="Liu S."/>
            <person name="Hsing Y."/>
            <person name="Raghuvanshi S."/>
            <person name="Mohanty A."/>
            <person name="Bharti A.K."/>
            <person name="Gaur A."/>
            <person name="Gupta V."/>
            <person name="Kumar D."/>
            <person name="Ravi V."/>
            <person name="Vij S."/>
            <person name="Kapur A."/>
            <person name="Khurana P."/>
            <person name="Khurana P."/>
            <person name="Khurana J.P."/>
            <person name="Tyagi A.K."/>
            <person name="Gaikwad K."/>
            <person name="Singh A."/>
            <person name="Dalal V."/>
            <person name="Srivastava S."/>
            <person name="Dixit A."/>
            <person name="Pal A.K."/>
            <person name="Ghazi I.A."/>
            <person name="Yadav M."/>
            <person name="Pandit A."/>
            <person name="Bhargava A."/>
            <person name="Sureshbabu K."/>
            <person name="Batra K."/>
            <person name="Sharma T.R."/>
            <person name="Mohapatra T."/>
            <person name="Singh N.K."/>
            <person name="Messing J."/>
            <person name="Nelson A.B."/>
            <person name="Fuks G."/>
            <person name="Kavchok S."/>
            <person name="Keizer G."/>
            <person name="Linton E."/>
            <person name="Llaca V."/>
            <person name="Song R."/>
            <person name="Tanyolac B."/>
            <person name="Young S."/>
            <person name="Ho-Il K."/>
            <person name="Hahn J.H."/>
            <person name="Sangsakoo G."/>
            <person name="Vanavichit A."/>
            <person name="de Mattos Luiz.A.T."/>
            <person name="Zimmer P.D."/>
            <person name="Malone G."/>
            <person name="Dellagostin O."/>
            <person name="de Oliveira A.C."/>
            <person name="Bevan M."/>
            <person name="Bancroft I."/>
            <person name="Minx P."/>
            <person name="Cordum H."/>
            <person name="Wilson R."/>
            <person name="Cheng Z."/>
            <person name="Jin W."/>
            <person name="Jiang J."/>
            <person name="Leong S.A."/>
            <person name="Iwama H."/>
            <person name="Gojobori T."/>
            <person name="Itoh T."/>
            <person name="Niimura Y."/>
            <person name="Fujii Y."/>
            <person name="Habara T."/>
            <person name="Sakai H."/>
            <person name="Sato Y."/>
            <person name="Wilson G."/>
            <person name="Kumar K."/>
            <person name="McCouch S."/>
            <person name="Juretic N."/>
            <person name="Hoen D."/>
            <person name="Wright S."/>
            <person name="Bruskiewich R."/>
            <person name="Bureau T."/>
            <person name="Miyao A."/>
            <person name="Hirochika H."/>
            <person name="Nishikawa T."/>
            <person name="Kadowaki K."/>
            <person name="Sugiura M."/>
            <person name="Burr B."/>
            <person name="Sasaki T."/>
        </authorList>
    </citation>
    <scope>NUCLEOTIDE SEQUENCE [LARGE SCALE GENOMIC DNA]</scope>
    <source>
        <strain evidence="6">cv. Nipponbare</strain>
    </source>
</reference>
<feature type="compositionally biased region" description="Basic and acidic residues" evidence="2">
    <location>
        <begin position="241"/>
        <end position="257"/>
    </location>
</feature>
<keyword evidence="1" id="KW-0863">Zinc-finger</keyword>
<evidence type="ECO:0000256" key="1">
    <source>
        <dbReference type="PROSITE-ProRule" id="PRU00047"/>
    </source>
</evidence>
<dbReference type="Gene3D" id="3.30.420.10">
    <property type="entry name" value="Ribonuclease H-like superfamily/Ribonuclease H"/>
    <property type="match status" value="1"/>
</dbReference>
<organism evidence="5 6">
    <name type="scientific">Oryza sativa subsp. japonica</name>
    <name type="common">Rice</name>
    <dbReference type="NCBI Taxonomy" id="39947"/>
    <lineage>
        <taxon>Eukaryota</taxon>
        <taxon>Viridiplantae</taxon>
        <taxon>Streptophyta</taxon>
        <taxon>Embryophyta</taxon>
        <taxon>Tracheophyta</taxon>
        <taxon>Spermatophyta</taxon>
        <taxon>Magnoliopsida</taxon>
        <taxon>Liliopsida</taxon>
        <taxon>Poales</taxon>
        <taxon>Poaceae</taxon>
        <taxon>BOP clade</taxon>
        <taxon>Oryzoideae</taxon>
        <taxon>Oryzeae</taxon>
        <taxon>Oryzinae</taxon>
        <taxon>Oryza</taxon>
        <taxon>Oryza sativa</taxon>
    </lineage>
</organism>
<gene>
    <name evidence="5" type="primary">OJ1324_A07.8</name>
</gene>
<feature type="domain" description="CCHC-type" evidence="3">
    <location>
        <begin position="260"/>
        <end position="273"/>
    </location>
</feature>
<feature type="region of interest" description="Disordered" evidence="2">
    <location>
        <begin position="209"/>
        <end position="257"/>
    </location>
</feature>
<dbReference type="Gene3D" id="4.10.60.10">
    <property type="entry name" value="Zinc finger, CCHC-type"/>
    <property type="match status" value="1"/>
</dbReference>
<dbReference type="GO" id="GO:0003676">
    <property type="term" value="F:nucleic acid binding"/>
    <property type="evidence" value="ECO:0007669"/>
    <property type="project" value="InterPro"/>
</dbReference>
<dbReference type="PROSITE" id="PS50158">
    <property type="entry name" value="ZF_CCHC"/>
    <property type="match status" value="1"/>
</dbReference>
<evidence type="ECO:0000259" key="3">
    <source>
        <dbReference type="PROSITE" id="PS50158"/>
    </source>
</evidence>
<dbReference type="PROSITE" id="PS50994">
    <property type="entry name" value="INTEGRASE"/>
    <property type="match status" value="1"/>
</dbReference>
<keyword evidence="1" id="KW-0862">Zinc</keyword>
<reference evidence="6" key="2">
    <citation type="journal article" date="2008" name="Nucleic Acids Res.">
        <title>The rice annotation project database (RAP-DB): 2008 update.</title>
        <authorList>
            <consortium name="The rice annotation project (RAP)"/>
        </authorList>
    </citation>
    <scope>GENOME REANNOTATION</scope>
    <source>
        <strain evidence="6">cv. Nipponbare</strain>
    </source>
</reference>
<dbReference type="InterPro" id="IPR001878">
    <property type="entry name" value="Znf_CCHC"/>
</dbReference>
<evidence type="ECO:0000313" key="6">
    <source>
        <dbReference type="Proteomes" id="UP000000763"/>
    </source>
</evidence>
<sequence length="777" mass="88485">MSDIAKKEFAELALDGSNYLTWALDVEIKLDSMGLGHTIVLPEVGTVESTKAEKAKALHFLRHHLHPDLKFEYMTEKDPLVFWQFLKDRFDQQGSIVLPKAQHDWITLRFQDYMSVAAYNSALHRIISQLRLCGLKIPDAEMIEKTLSTFHHNNIVLQQQYRNSKYPKYSDLILVLLVAERQNEVLLKNHSARPTGSMAVPEAHANVVGNSRGHKRGHGEKKGKRKGSIIFKGKSKGKPRGKGELKKVTGESSGEKQDNCYRCGGRGHWSRNCHVPKHLVELYQQSMNEKKSQHESHFTIEPEAQIEKHDDMLINVKDGGDVRMDDDWDNLLEKDDDIFGGLKETRYFHTLTKKTGNIITIAGSNTHIVGTRSATLVLPMGTYIFVKDALLYPDSKRTLLSFKDIRANGFHIETEIEQDAEYLLITKIDGYQKHVVERLLSSPSGLYYTYIKPTEEYVPMKTIFRNPESFRVWHDRLGHPGLGIMRRIINNSPGHNVETKNFPNPEDFICPACTKGKLITRPSLLKIRDESPVFLARIQGDICGPIQPLSGPFRYFMVLIDASTRWSHVDLLSTRNHAFPKLIAQIIRLKASLPDSCVQFIRMDNAGEFRSKAFDNYYLAMGIKLVRGKKPSISHLRNPTTTAYFYGTHRKLGIYVGYETLSIIKYLEPMTRDLHTARYADCIFDEDYFPALGGEKHPEKCQDIIWNATGMQSLDPRTSEAELEVQRIINLQNITNKLPDAFTDYKGVTRSHIPAVNVPERVEVTQKDTDSALTPPS</sequence>
<keyword evidence="1" id="KW-0479">Metal-binding</keyword>
<dbReference type="SMART" id="SM00343">
    <property type="entry name" value="ZnF_C2HC"/>
    <property type="match status" value="1"/>
</dbReference>
<protein>
    <submittedName>
        <fullName evidence="5">Zinc knuckle containing protein</fullName>
    </submittedName>
</protein>
<feature type="compositionally biased region" description="Basic residues" evidence="2">
    <location>
        <begin position="212"/>
        <end position="240"/>
    </location>
</feature>
<dbReference type="GO" id="GO:0008270">
    <property type="term" value="F:zinc ion binding"/>
    <property type="evidence" value="ECO:0007669"/>
    <property type="project" value="UniProtKB-KW"/>
</dbReference>
<dbReference type="InterPro" id="IPR036397">
    <property type="entry name" value="RNaseH_sf"/>
</dbReference>
<proteinExistence type="predicted"/>
<dbReference type="Pfam" id="PF13976">
    <property type="entry name" value="gag_pre-integrs"/>
    <property type="match status" value="1"/>
</dbReference>
<dbReference type="InterPro" id="IPR001584">
    <property type="entry name" value="Integrase_cat-core"/>
</dbReference>